<keyword evidence="4" id="KW-0520">NAD</keyword>
<dbReference type="NCBIfam" id="TIGR01470">
    <property type="entry name" value="cysG_Nterm"/>
    <property type="match status" value="1"/>
</dbReference>
<dbReference type="InterPro" id="IPR014777">
    <property type="entry name" value="4pyrrole_Mease_sub1"/>
</dbReference>
<dbReference type="AlphaFoldDB" id="N0B8H0"/>
<evidence type="ECO:0000256" key="6">
    <source>
        <dbReference type="ARBA" id="ARBA00047561"/>
    </source>
</evidence>
<keyword evidence="3" id="KW-0560">Oxidoreductase</keyword>
<keyword evidence="5" id="KW-0627">Porphyrin biosynthesis</keyword>
<evidence type="ECO:0000313" key="8">
    <source>
        <dbReference type="Proteomes" id="UP000005952"/>
    </source>
</evidence>
<dbReference type="InterPro" id="IPR035996">
    <property type="entry name" value="4pyrrol_Methylase_sf"/>
</dbReference>
<dbReference type="InterPro" id="IPR028161">
    <property type="entry name" value="Met8-like"/>
</dbReference>
<dbReference type="Proteomes" id="UP000005952">
    <property type="component" value="Chromosome"/>
</dbReference>
<comment type="pathway">
    <text evidence="1">Porphyrin-containing compound metabolism; siroheme biosynthesis; sirohydrochlorin from precorrin-2: step 1/1.</text>
</comment>
<dbReference type="InterPro" id="IPR036291">
    <property type="entry name" value="NAD(P)-bd_dom_sf"/>
</dbReference>
<dbReference type="PANTHER" id="PTHR35330">
    <property type="entry name" value="SIROHEME BIOSYNTHESIS PROTEIN MET8"/>
    <property type="match status" value="1"/>
</dbReference>
<dbReference type="Gene3D" id="3.30.160.110">
    <property type="entry name" value="Siroheme synthase, domain 2"/>
    <property type="match status" value="1"/>
</dbReference>
<evidence type="ECO:0000256" key="1">
    <source>
        <dbReference type="ARBA" id="ARBA00005010"/>
    </source>
</evidence>
<dbReference type="UniPathway" id="UPA00262">
    <property type="reaction ID" value="UER00222"/>
</dbReference>
<dbReference type="Pfam" id="PF13241">
    <property type="entry name" value="NAD_binding_7"/>
    <property type="match status" value="1"/>
</dbReference>
<dbReference type="STRING" id="670307.HYPDE_34228"/>
<dbReference type="EMBL" id="CP005587">
    <property type="protein sequence ID" value="AGK58517.1"/>
    <property type="molecule type" value="Genomic_DNA"/>
</dbReference>
<dbReference type="GO" id="GO:0019354">
    <property type="term" value="P:siroheme biosynthetic process"/>
    <property type="evidence" value="ECO:0007669"/>
    <property type="project" value="UniProtKB-UniPathway"/>
</dbReference>
<protein>
    <recommendedName>
        <fullName evidence="2">precorrin-2 dehydrogenase</fullName>
        <ecNumber evidence="2">1.3.1.76</ecNumber>
    </recommendedName>
</protein>
<dbReference type="PANTHER" id="PTHR35330:SF1">
    <property type="entry name" value="SIROHEME BIOSYNTHESIS PROTEIN MET8"/>
    <property type="match status" value="1"/>
</dbReference>
<dbReference type="GO" id="GO:0008168">
    <property type="term" value="F:methyltransferase activity"/>
    <property type="evidence" value="ECO:0007669"/>
    <property type="project" value="InterPro"/>
</dbReference>
<dbReference type="eggNOG" id="COG0007">
    <property type="taxonomic scope" value="Bacteria"/>
</dbReference>
<evidence type="ECO:0000313" key="7">
    <source>
        <dbReference type="EMBL" id="AGK58517.1"/>
    </source>
</evidence>
<evidence type="ECO:0000256" key="3">
    <source>
        <dbReference type="ARBA" id="ARBA00023002"/>
    </source>
</evidence>
<sequence length="327" mass="34724">MQALATLPVFFKLAGKRAIVVGGSEPALWKAELLAATGAHVEVYADAFADGFDALASEPPNGSVKLMHRSWTPADLDEAAMAIGASEDDVDAAAFAAAARAAGVPVNVIDRPAFCDFQFGAIVNRSPLVLAISTDGAAPVLAQTIRSLVEALLPDGLKRWVEAAKIWRSRGGQLGATPGARRGFWTRFAELAMREAKRAPRETDFDGLLRSPDGAPQSVAIIDVGENAEMLTLGALRVLRTADIIFFDDDVPPATLDFARREAQRYPIAPGIKDPLDRIAEAAKGGAHVVRLIAVSAGSVEPSRNDLRRALRDAGLTVTEFPLVRAI</sequence>
<name>N0B8H0_9HYPH</name>
<dbReference type="Gene3D" id="3.40.1010.10">
    <property type="entry name" value="Cobalt-precorrin-4 Transmethylase, Domain 1"/>
    <property type="match status" value="1"/>
</dbReference>
<comment type="catalytic activity">
    <reaction evidence="6">
        <text>precorrin-2 + NAD(+) = sirohydrochlorin + NADH + 2 H(+)</text>
        <dbReference type="Rhea" id="RHEA:15613"/>
        <dbReference type="ChEBI" id="CHEBI:15378"/>
        <dbReference type="ChEBI" id="CHEBI:57540"/>
        <dbReference type="ChEBI" id="CHEBI:57945"/>
        <dbReference type="ChEBI" id="CHEBI:58351"/>
        <dbReference type="ChEBI" id="CHEBI:58827"/>
        <dbReference type="EC" id="1.3.1.76"/>
    </reaction>
</comment>
<keyword evidence="8" id="KW-1185">Reference proteome</keyword>
<reference evidence="7 8" key="1">
    <citation type="journal article" date="2013" name="Genome Announc.">
        <title>Genome sequences for three denitrifying bacterial strains isolated from a uranium- and nitrate-contaminated subsurface environment.</title>
        <authorList>
            <person name="Venkatramanan R."/>
            <person name="Prakash O."/>
            <person name="Woyke T."/>
            <person name="Chain P."/>
            <person name="Goodwin L.A."/>
            <person name="Watson D."/>
            <person name="Brooks S."/>
            <person name="Kostka J.E."/>
            <person name="Green S.J."/>
        </authorList>
    </citation>
    <scope>NUCLEOTIDE SEQUENCE [LARGE SCALE GENOMIC DNA]</scope>
    <source>
        <strain evidence="7 8">1NES1</strain>
    </source>
</reference>
<dbReference type="EC" id="1.3.1.76" evidence="2"/>
<proteinExistence type="predicted"/>
<dbReference type="HOGENOM" id="CLU_011276_2_2_5"/>
<dbReference type="SUPFAM" id="SSF51735">
    <property type="entry name" value="NAD(P)-binding Rossmann-fold domains"/>
    <property type="match status" value="1"/>
</dbReference>
<dbReference type="GO" id="GO:0043115">
    <property type="term" value="F:precorrin-2 dehydrogenase activity"/>
    <property type="evidence" value="ECO:0007669"/>
    <property type="project" value="UniProtKB-EC"/>
</dbReference>
<dbReference type="eggNOG" id="COG1648">
    <property type="taxonomic scope" value="Bacteria"/>
</dbReference>
<gene>
    <name evidence="7" type="ORF">HYPDE_34228</name>
</gene>
<dbReference type="GO" id="GO:0004325">
    <property type="term" value="F:ferrochelatase activity"/>
    <property type="evidence" value="ECO:0007669"/>
    <property type="project" value="InterPro"/>
</dbReference>
<dbReference type="KEGG" id="hdt:HYPDE_34228"/>
<dbReference type="SUPFAM" id="SSF53790">
    <property type="entry name" value="Tetrapyrrole methylase"/>
    <property type="match status" value="1"/>
</dbReference>
<evidence type="ECO:0000256" key="5">
    <source>
        <dbReference type="ARBA" id="ARBA00023244"/>
    </source>
</evidence>
<evidence type="ECO:0000256" key="2">
    <source>
        <dbReference type="ARBA" id="ARBA00012400"/>
    </source>
</evidence>
<dbReference type="SUPFAM" id="SSF75615">
    <property type="entry name" value="Siroheme synthase middle domains-like"/>
    <property type="match status" value="1"/>
</dbReference>
<dbReference type="Gene3D" id="3.40.50.720">
    <property type="entry name" value="NAD(P)-binding Rossmann-like Domain"/>
    <property type="match status" value="1"/>
</dbReference>
<dbReference type="InterPro" id="IPR006367">
    <property type="entry name" value="Sirohaem_synthase_N"/>
</dbReference>
<evidence type="ECO:0000256" key="4">
    <source>
        <dbReference type="ARBA" id="ARBA00023027"/>
    </source>
</evidence>
<accession>N0B8H0</accession>
<organism evidence="7 8">
    <name type="scientific">Hyphomicrobium denitrificans 1NES1</name>
    <dbReference type="NCBI Taxonomy" id="670307"/>
    <lineage>
        <taxon>Bacteria</taxon>
        <taxon>Pseudomonadati</taxon>
        <taxon>Pseudomonadota</taxon>
        <taxon>Alphaproteobacteria</taxon>
        <taxon>Hyphomicrobiales</taxon>
        <taxon>Hyphomicrobiaceae</taxon>
        <taxon>Hyphomicrobium</taxon>
    </lineage>
</organism>